<evidence type="ECO:0000313" key="1">
    <source>
        <dbReference type="EMBL" id="RGB77676.1"/>
    </source>
</evidence>
<keyword evidence="4" id="KW-1185">Reference proteome</keyword>
<organism evidence="1 3">
    <name type="scientific">Coprococcus catus</name>
    <dbReference type="NCBI Taxonomy" id="116085"/>
    <lineage>
        <taxon>Bacteria</taxon>
        <taxon>Bacillati</taxon>
        <taxon>Bacillota</taxon>
        <taxon>Clostridia</taxon>
        <taxon>Lachnospirales</taxon>
        <taxon>Lachnospiraceae</taxon>
        <taxon>Coprococcus</taxon>
    </lineage>
</organism>
<dbReference type="Proteomes" id="UP000261231">
    <property type="component" value="Unassembled WGS sequence"/>
</dbReference>
<evidence type="ECO:0000313" key="2">
    <source>
        <dbReference type="EMBL" id="RGC42888.1"/>
    </source>
</evidence>
<accession>A0A3E2TKG6</accession>
<reference evidence="3 4" key="1">
    <citation type="submission" date="2018-08" db="EMBL/GenBank/DDBJ databases">
        <title>A genome reference for cultivated species of the human gut microbiota.</title>
        <authorList>
            <person name="Zou Y."/>
            <person name="Xue W."/>
            <person name="Luo G."/>
        </authorList>
    </citation>
    <scope>NUCLEOTIDE SEQUENCE [LARGE SCALE GENOMIC DNA]</scope>
    <source>
        <strain evidence="1 3">AF45-17</strain>
        <strain evidence="2 4">AM28-39</strain>
    </source>
</reference>
<name>A0A3E2TKG6_9FIRM</name>
<sequence length="89" mass="10631">MKTKLGPGRILFRTLRPFNVKDGCIFHNSYFQDSFSRGVEFNFAIEEKEKLKNLKIGVDRCWKRWYDIQAVSENNAKQYRFISSLKITY</sequence>
<gene>
    <name evidence="1" type="ORF">DW070_12025</name>
    <name evidence="2" type="ORF">DW747_16195</name>
</gene>
<comment type="caution">
    <text evidence="1">The sequence shown here is derived from an EMBL/GenBank/DDBJ whole genome shotgun (WGS) entry which is preliminary data.</text>
</comment>
<dbReference type="AlphaFoldDB" id="A0A3E2TKG6"/>
<dbReference type="EMBL" id="QVFD01000031">
    <property type="protein sequence ID" value="RGC42888.1"/>
    <property type="molecule type" value="Genomic_DNA"/>
</dbReference>
<protein>
    <submittedName>
        <fullName evidence="1">Uncharacterized protein</fullName>
    </submittedName>
</protein>
<evidence type="ECO:0000313" key="4">
    <source>
        <dbReference type="Proteomes" id="UP000261231"/>
    </source>
</evidence>
<evidence type="ECO:0000313" key="3">
    <source>
        <dbReference type="Proteomes" id="UP000260773"/>
    </source>
</evidence>
<dbReference type="EMBL" id="QVEP01000032">
    <property type="protein sequence ID" value="RGB77676.1"/>
    <property type="molecule type" value="Genomic_DNA"/>
</dbReference>
<proteinExistence type="predicted"/>
<dbReference type="Proteomes" id="UP000260773">
    <property type="component" value="Unassembled WGS sequence"/>
</dbReference>